<organism evidence="9 10">
    <name type="scientific">Geotrypetes seraphini</name>
    <name type="common">Gaboon caecilian</name>
    <name type="synonym">Caecilia seraphini</name>
    <dbReference type="NCBI Taxonomy" id="260995"/>
    <lineage>
        <taxon>Eukaryota</taxon>
        <taxon>Metazoa</taxon>
        <taxon>Chordata</taxon>
        <taxon>Craniata</taxon>
        <taxon>Vertebrata</taxon>
        <taxon>Euteleostomi</taxon>
        <taxon>Amphibia</taxon>
        <taxon>Gymnophiona</taxon>
        <taxon>Geotrypetes</taxon>
    </lineage>
</organism>
<dbReference type="InParanoid" id="A0A6P8PHY4"/>
<dbReference type="InterPro" id="IPR039201">
    <property type="entry name" value="Inka"/>
</dbReference>
<evidence type="ECO:0000256" key="4">
    <source>
        <dbReference type="ARBA" id="ARBA00045406"/>
    </source>
</evidence>
<dbReference type="PANTHER" id="PTHR28615:SF2">
    <property type="entry name" value="PAK4-INHIBITOR INKA2"/>
    <property type="match status" value="1"/>
</dbReference>
<evidence type="ECO:0000256" key="1">
    <source>
        <dbReference type="ARBA" id="ARBA00004123"/>
    </source>
</evidence>
<proteinExistence type="inferred from homology"/>
<dbReference type="FunCoup" id="A0A6P8PHY4">
    <property type="interactions" value="1449"/>
</dbReference>
<keyword evidence="9" id="KW-1185">Reference proteome</keyword>
<sequence length="364" mass="41469">MDFYLRRLKQELVSMKEVGDGLHEQMNSMMGALQELKLLQVQAALEQLEISMSHNSISDFGQSPYIRTKIEVPKVRWESKAQQEQPLVKIKYLDESSAPMSACTVQVSQSVNLPSLVPSFDRGQQQRTSSFTAVYSDEGYSDNGSSSTLTAVDGWPTRRCHPTSLDCENQFYKGLRNVQPNSIGHQPRCKDHGTSEETKDWTSSLLSQSRNRQPLVLGDNIFADLVGNWLDLPELDKKGDKNENSTSTSRSQEFYRKFSLTANIFKRFLRSVRPDRDKLLKEKPCWLTAEEKEMELARRSKKGKKQKRAFYLPFRGNMQSTLNKVEKCTKIGENQDISKNCTNPGHNTIDHAQSGFDINTAVWV</sequence>
<comment type="similarity">
    <text evidence="2">Belongs to the INKA family.</text>
</comment>
<dbReference type="Gene3D" id="3.30.200.20">
    <property type="entry name" value="Phosphorylase Kinase, domain 1"/>
    <property type="match status" value="1"/>
</dbReference>
<dbReference type="GO" id="GO:0005634">
    <property type="term" value="C:nucleus"/>
    <property type="evidence" value="ECO:0007669"/>
    <property type="project" value="UniProtKB-SubCell"/>
</dbReference>
<keyword evidence="3" id="KW-0539">Nucleus</keyword>
<name>A0A6P8PHY4_GEOSA</name>
<dbReference type="InterPro" id="IPR029267">
    <property type="entry name" value="FAM212"/>
</dbReference>
<dbReference type="GO" id="GO:0030291">
    <property type="term" value="F:protein serine/threonine kinase inhibitor activity"/>
    <property type="evidence" value="ECO:0007669"/>
    <property type="project" value="InterPro"/>
</dbReference>
<evidence type="ECO:0000256" key="5">
    <source>
        <dbReference type="ARBA" id="ARBA00046852"/>
    </source>
</evidence>
<evidence type="ECO:0000313" key="9">
    <source>
        <dbReference type="Proteomes" id="UP000515159"/>
    </source>
</evidence>
<dbReference type="Proteomes" id="UP000515159">
    <property type="component" value="Chromosome 13"/>
</dbReference>
<dbReference type="GO" id="GO:0019901">
    <property type="term" value="F:protein kinase binding"/>
    <property type="evidence" value="ECO:0007669"/>
    <property type="project" value="TreeGrafter"/>
</dbReference>
<evidence type="ECO:0000313" key="10">
    <source>
        <dbReference type="RefSeq" id="XP_033775246.1"/>
    </source>
</evidence>
<protein>
    <recommendedName>
        <fullName evidence="7">PAK4-inhibitor INKA2</fullName>
    </recommendedName>
    <alternativeName>
        <fullName evidence="6">PAK4-inhibitor inka2</fullName>
    </alternativeName>
</protein>
<dbReference type="OrthoDB" id="9931119at2759"/>
<evidence type="ECO:0000259" key="8">
    <source>
        <dbReference type="Pfam" id="PF15342"/>
    </source>
</evidence>
<comment type="subcellular location">
    <subcellularLocation>
        <location evidence="1">Nucleus</location>
    </subcellularLocation>
</comment>
<dbReference type="RefSeq" id="XP_033775246.1">
    <property type="nucleotide sequence ID" value="XM_033919355.1"/>
</dbReference>
<evidence type="ECO:0000256" key="2">
    <source>
        <dbReference type="ARBA" id="ARBA00008302"/>
    </source>
</evidence>
<feature type="domain" description="FAM212" evidence="8">
    <location>
        <begin position="188"/>
        <end position="235"/>
    </location>
</feature>
<dbReference type="KEGG" id="gsh:117347877"/>
<dbReference type="AlphaFoldDB" id="A0A6P8PHY4"/>
<dbReference type="PANTHER" id="PTHR28615">
    <property type="entry name" value="PAK4-INHIBITOR INKA1-RELATED"/>
    <property type="match status" value="1"/>
</dbReference>
<comment type="subunit">
    <text evidence="5">Interacts with PAK4.</text>
</comment>
<evidence type="ECO:0000256" key="7">
    <source>
        <dbReference type="ARBA" id="ARBA00072461"/>
    </source>
</evidence>
<gene>
    <name evidence="10" type="primary">INKA2</name>
</gene>
<evidence type="ECO:0000256" key="6">
    <source>
        <dbReference type="ARBA" id="ARBA00070090"/>
    </source>
</evidence>
<dbReference type="Pfam" id="PF15342">
    <property type="entry name" value="FAM212"/>
    <property type="match status" value="1"/>
</dbReference>
<accession>A0A6P8PHY4</accession>
<dbReference type="FunFam" id="3.30.200.20:FF:000319">
    <property type="entry name" value="Inka box actin regulator 2"/>
    <property type="match status" value="1"/>
</dbReference>
<evidence type="ECO:0000256" key="3">
    <source>
        <dbReference type="ARBA" id="ARBA00023242"/>
    </source>
</evidence>
<comment type="function">
    <text evidence="4">Inhibitor of the serine/threonine-protein kinase PAK4. Acts by binding PAK4 in a substrate-like manner, inhibiting the protein kinase activity.</text>
</comment>
<reference evidence="10" key="1">
    <citation type="submission" date="2025-08" db="UniProtKB">
        <authorList>
            <consortium name="RefSeq"/>
        </authorList>
    </citation>
    <scope>IDENTIFICATION</scope>
</reference>
<dbReference type="GeneID" id="117347877"/>
<dbReference type="CTD" id="55924"/>